<keyword evidence="2" id="KW-1185">Reference proteome</keyword>
<comment type="caution">
    <text evidence="1">The sequence shown here is derived from an EMBL/GenBank/DDBJ whole genome shotgun (WGS) entry which is preliminary data.</text>
</comment>
<sequence length="205" mass="22875">MICHTTTRRRCCTSPSDPIGQGLKKAVCKVPTSEIGEHTVYRRFEGPASRLTGRTRKSFSLFSPAIKISRNGHRLAPRYTTTEPNPAKHVPLLQGACQGSRSNQSMTRHDILPRHAIKRRSGTPKVRHTCQPTRHRKQIYIPSPALPRGGRCLCNRQASITSPTAPDHVKRPGFFLRRASHASSIAFGASKKAPDKFKKALRGYY</sequence>
<reference evidence="1" key="1">
    <citation type="submission" date="2023-06" db="EMBL/GenBank/DDBJ databases">
        <title>Genome-scale phylogeny and comparative genomics of the fungal order Sordariales.</title>
        <authorList>
            <consortium name="Lawrence Berkeley National Laboratory"/>
            <person name="Hensen N."/>
            <person name="Bonometti L."/>
            <person name="Westerberg I."/>
            <person name="Brannstrom I.O."/>
            <person name="Guillou S."/>
            <person name="Cros-Aarteil S."/>
            <person name="Calhoun S."/>
            <person name="Haridas S."/>
            <person name="Kuo A."/>
            <person name="Mondo S."/>
            <person name="Pangilinan J."/>
            <person name="Riley R."/>
            <person name="Labutti K."/>
            <person name="Andreopoulos B."/>
            <person name="Lipzen A."/>
            <person name="Chen C."/>
            <person name="Yanf M."/>
            <person name="Daum C."/>
            <person name="Ng V."/>
            <person name="Clum A."/>
            <person name="Steindorff A."/>
            <person name="Ohm R."/>
            <person name="Martin F."/>
            <person name="Silar P."/>
            <person name="Natvig D."/>
            <person name="Lalanne C."/>
            <person name="Gautier V."/>
            <person name="Ament-Velasquez S.L."/>
            <person name="Kruys A."/>
            <person name="Hutchinson M.I."/>
            <person name="Powell A.J."/>
            <person name="Barry K."/>
            <person name="Miller A.N."/>
            <person name="Grigoriev I.V."/>
            <person name="Debuchy R."/>
            <person name="Gladieux P."/>
            <person name="Thoren M.H."/>
            <person name="Johannesson H."/>
        </authorList>
    </citation>
    <scope>NUCLEOTIDE SEQUENCE</scope>
    <source>
        <strain evidence="1">SMH2532-1</strain>
    </source>
</reference>
<name>A0AA39Y515_9PEZI</name>
<dbReference type="AlphaFoldDB" id="A0AA39Y515"/>
<evidence type="ECO:0000313" key="2">
    <source>
        <dbReference type="Proteomes" id="UP001174936"/>
    </source>
</evidence>
<gene>
    <name evidence="1" type="ORF">B0T16DRAFT_141820</name>
</gene>
<accession>A0AA39Y515</accession>
<proteinExistence type="predicted"/>
<dbReference type="EMBL" id="JAULSV010000004">
    <property type="protein sequence ID" value="KAK0645550.1"/>
    <property type="molecule type" value="Genomic_DNA"/>
</dbReference>
<evidence type="ECO:0000313" key="1">
    <source>
        <dbReference type="EMBL" id="KAK0645550.1"/>
    </source>
</evidence>
<dbReference type="Proteomes" id="UP001174936">
    <property type="component" value="Unassembled WGS sequence"/>
</dbReference>
<organism evidence="1 2">
    <name type="scientific">Cercophora newfieldiana</name>
    <dbReference type="NCBI Taxonomy" id="92897"/>
    <lineage>
        <taxon>Eukaryota</taxon>
        <taxon>Fungi</taxon>
        <taxon>Dikarya</taxon>
        <taxon>Ascomycota</taxon>
        <taxon>Pezizomycotina</taxon>
        <taxon>Sordariomycetes</taxon>
        <taxon>Sordariomycetidae</taxon>
        <taxon>Sordariales</taxon>
        <taxon>Lasiosphaeriaceae</taxon>
        <taxon>Cercophora</taxon>
    </lineage>
</organism>
<protein>
    <submittedName>
        <fullName evidence="1">Uncharacterized protein</fullName>
    </submittedName>
</protein>